<feature type="compositionally biased region" description="Low complexity" evidence="1">
    <location>
        <begin position="648"/>
        <end position="662"/>
    </location>
</feature>
<feature type="compositionally biased region" description="Polar residues" evidence="1">
    <location>
        <begin position="613"/>
        <end position="623"/>
    </location>
</feature>
<proteinExistence type="predicted"/>
<dbReference type="RefSeq" id="XP_008719102.1">
    <property type="nucleotide sequence ID" value="XM_008720880.1"/>
</dbReference>
<organism evidence="3 4">
    <name type="scientific">Cyphellophora europaea (strain CBS 101466)</name>
    <name type="common">Phialophora europaea</name>
    <dbReference type="NCBI Taxonomy" id="1220924"/>
    <lineage>
        <taxon>Eukaryota</taxon>
        <taxon>Fungi</taxon>
        <taxon>Dikarya</taxon>
        <taxon>Ascomycota</taxon>
        <taxon>Pezizomycotina</taxon>
        <taxon>Eurotiomycetes</taxon>
        <taxon>Chaetothyriomycetidae</taxon>
        <taxon>Chaetothyriales</taxon>
        <taxon>Cyphellophoraceae</taxon>
        <taxon>Cyphellophora</taxon>
    </lineage>
</organism>
<dbReference type="eggNOG" id="ENOG502TJ0X">
    <property type="taxonomic scope" value="Eukaryota"/>
</dbReference>
<keyword evidence="4" id="KW-1185">Reference proteome</keyword>
<evidence type="ECO:0000313" key="3">
    <source>
        <dbReference type="EMBL" id="ETN38513.1"/>
    </source>
</evidence>
<accession>W2RS08</accession>
<dbReference type="Pfam" id="PF24494">
    <property type="entry name" value="DUF7587"/>
    <property type="match status" value="1"/>
</dbReference>
<dbReference type="GeneID" id="19973887"/>
<dbReference type="HOGENOM" id="CLU_374687_0_0_1"/>
<gene>
    <name evidence="3" type="ORF">HMPREF1541_06548</name>
</gene>
<sequence>MASNIQRARASRHTWTDGDRIVLALLYRLYGNEKSTLLKIWNHINKTILLAEGFPDGSMPINTLVTQRYNLKKEQNPVWMRVMGTALKVLRTRYRIEKDKIENAAQELHIKLELRIEAPSVRTPLSSSDQAQVAVTRDAWSPSTVSTEDESTRPELPNPNRPSLHQFVFNPNADNVSLNNLTEPIIHRQRNHVFTETHIQNPPDDSPPPLPDQPRTASFRSVFIPTVSYPPLEAAPRTPSPETFLANVRSSPKLDSKFNSAGTYSKKHPVLLFRAHDPNLGFKARRFQNITGVSKPPRVNSAAFKAEVLPHLLRVPTYQSPFISTTEFARSALRRISQAATPCNFAVWLYNDLHDEGESHPTSRIRPRLVKTICRKHGLNDLPNKYDGRGEFLLWGEISSPPLLNLSTSDALELLGTLNSMEECTPTASAELYPFLKDVDKDWRETVLRALVTSFKIPGFKWRYHSVRWEAFADILFPEDSKPRARSDRATSVLPHITTHETPFSTGAGYLLTEDDECDDNVDVCALSEYSTYIRTQPAHTEDSEDTGNASMSMGMELDEQIEQDLEEQASIDAQLNLDMYTYTRSSGHTVPVALSALEPGPTHTTPESEPTSQPDNLEINNTTTDNMNTAVAVQDLPKEVSPAVTHGPSSANSGARSRSSSPILVDLTLPELPATTTQTESQNQDEDGDWYMVEHDDEDCFIVAESRRALSIRSRTASVMETPTRPSRYAGLHVAMLDDD</sequence>
<feature type="compositionally biased region" description="Low complexity" evidence="1">
    <location>
        <begin position="599"/>
        <end position="612"/>
    </location>
</feature>
<dbReference type="InParanoid" id="W2RS08"/>
<dbReference type="Proteomes" id="UP000030752">
    <property type="component" value="Unassembled WGS sequence"/>
</dbReference>
<evidence type="ECO:0000256" key="1">
    <source>
        <dbReference type="SAM" id="MobiDB-lite"/>
    </source>
</evidence>
<feature type="region of interest" description="Disordered" evidence="1">
    <location>
        <begin position="125"/>
        <end position="168"/>
    </location>
</feature>
<dbReference type="OrthoDB" id="4121281at2759"/>
<feature type="region of interest" description="Disordered" evidence="1">
    <location>
        <begin position="640"/>
        <end position="662"/>
    </location>
</feature>
<feature type="region of interest" description="Disordered" evidence="1">
    <location>
        <begin position="597"/>
        <end position="623"/>
    </location>
</feature>
<name>W2RS08_CYPE1</name>
<dbReference type="VEuPathDB" id="FungiDB:HMPREF1541_06548"/>
<evidence type="ECO:0000259" key="2">
    <source>
        <dbReference type="Pfam" id="PF24494"/>
    </source>
</evidence>
<evidence type="ECO:0000313" key="4">
    <source>
        <dbReference type="Proteomes" id="UP000030752"/>
    </source>
</evidence>
<dbReference type="InterPro" id="IPR056009">
    <property type="entry name" value="DUF7587"/>
</dbReference>
<feature type="region of interest" description="Disordered" evidence="1">
    <location>
        <begin position="197"/>
        <end position="216"/>
    </location>
</feature>
<dbReference type="AlphaFoldDB" id="W2RS08"/>
<protein>
    <recommendedName>
        <fullName evidence="2">DUF7587 domain-containing protein</fullName>
    </recommendedName>
</protein>
<dbReference type="EMBL" id="KB822722">
    <property type="protein sequence ID" value="ETN38513.1"/>
    <property type="molecule type" value="Genomic_DNA"/>
</dbReference>
<reference evidence="3 4" key="1">
    <citation type="submission" date="2013-03" db="EMBL/GenBank/DDBJ databases">
        <title>The Genome Sequence of Phialophora europaea CBS 101466.</title>
        <authorList>
            <consortium name="The Broad Institute Genomics Platform"/>
            <person name="Cuomo C."/>
            <person name="de Hoog S."/>
            <person name="Gorbushina A."/>
            <person name="Walker B."/>
            <person name="Young S.K."/>
            <person name="Zeng Q."/>
            <person name="Gargeya S."/>
            <person name="Fitzgerald M."/>
            <person name="Haas B."/>
            <person name="Abouelleil A."/>
            <person name="Allen A.W."/>
            <person name="Alvarado L."/>
            <person name="Arachchi H.M."/>
            <person name="Berlin A.M."/>
            <person name="Chapman S.B."/>
            <person name="Gainer-Dewar J."/>
            <person name="Goldberg J."/>
            <person name="Griggs A."/>
            <person name="Gujja S."/>
            <person name="Hansen M."/>
            <person name="Howarth C."/>
            <person name="Imamovic A."/>
            <person name="Ireland A."/>
            <person name="Larimer J."/>
            <person name="McCowan C."/>
            <person name="Murphy C."/>
            <person name="Pearson M."/>
            <person name="Poon T.W."/>
            <person name="Priest M."/>
            <person name="Roberts A."/>
            <person name="Saif S."/>
            <person name="Shea T."/>
            <person name="Sisk P."/>
            <person name="Sykes S."/>
            <person name="Wortman J."/>
            <person name="Nusbaum C."/>
            <person name="Birren B."/>
        </authorList>
    </citation>
    <scope>NUCLEOTIDE SEQUENCE [LARGE SCALE GENOMIC DNA]</scope>
    <source>
        <strain evidence="3 4">CBS 101466</strain>
    </source>
</reference>
<feature type="domain" description="DUF7587" evidence="2">
    <location>
        <begin position="276"/>
        <end position="400"/>
    </location>
</feature>